<organism evidence="3 4">
    <name type="scientific">Candidatus Gallipaludibacter merdavium</name>
    <dbReference type="NCBI Taxonomy" id="2840839"/>
    <lineage>
        <taxon>Bacteria</taxon>
        <taxon>Pseudomonadati</taxon>
        <taxon>Bacteroidota</taxon>
        <taxon>Bacteroidia</taxon>
        <taxon>Bacteroidales</taxon>
        <taxon>Candidatus Gallipaludibacter</taxon>
    </lineage>
</organism>
<dbReference type="Pfam" id="PF02965">
    <property type="entry name" value="Met_synt_B12"/>
    <property type="match status" value="1"/>
</dbReference>
<evidence type="ECO:0000313" key="4">
    <source>
        <dbReference type="Proteomes" id="UP000823641"/>
    </source>
</evidence>
<gene>
    <name evidence="3" type="ORF">IAA73_05050</name>
</gene>
<dbReference type="PANTHER" id="PTHR45833">
    <property type="entry name" value="METHIONINE SYNTHASE"/>
    <property type="match status" value="1"/>
</dbReference>
<comment type="caution">
    <text evidence="3">The sequence shown here is derived from an EMBL/GenBank/DDBJ whole genome shotgun (WGS) entry which is preliminary data.</text>
</comment>
<keyword evidence="1" id="KW-0808">Transferase</keyword>
<dbReference type="EMBL" id="JADIMG010000051">
    <property type="protein sequence ID" value="MBO8459686.1"/>
    <property type="molecule type" value="Genomic_DNA"/>
</dbReference>
<dbReference type="Proteomes" id="UP000823641">
    <property type="component" value="Unassembled WGS sequence"/>
</dbReference>
<name>A0A9D9HTP5_9BACT</name>
<dbReference type="InterPro" id="IPR004223">
    <property type="entry name" value="VitB12-dep_Met_synth_activ_dom"/>
</dbReference>
<dbReference type="GO" id="GO:0008705">
    <property type="term" value="F:methionine synthase activity"/>
    <property type="evidence" value="ECO:0007669"/>
    <property type="project" value="InterPro"/>
</dbReference>
<dbReference type="InterPro" id="IPR050554">
    <property type="entry name" value="Met_Synthase/Corrinoid"/>
</dbReference>
<dbReference type="SUPFAM" id="SSF56507">
    <property type="entry name" value="Methionine synthase activation domain-like"/>
    <property type="match status" value="1"/>
</dbReference>
<dbReference type="GO" id="GO:0005829">
    <property type="term" value="C:cytosol"/>
    <property type="evidence" value="ECO:0007669"/>
    <property type="project" value="TreeGrafter"/>
</dbReference>
<dbReference type="GO" id="GO:0032259">
    <property type="term" value="P:methylation"/>
    <property type="evidence" value="ECO:0007669"/>
    <property type="project" value="UniProtKB-KW"/>
</dbReference>
<reference evidence="3" key="2">
    <citation type="journal article" date="2021" name="PeerJ">
        <title>Extensive microbial diversity within the chicken gut microbiome revealed by metagenomics and culture.</title>
        <authorList>
            <person name="Gilroy R."/>
            <person name="Ravi A."/>
            <person name="Getino M."/>
            <person name="Pursley I."/>
            <person name="Horton D.L."/>
            <person name="Alikhan N.F."/>
            <person name="Baker D."/>
            <person name="Gharbi K."/>
            <person name="Hall N."/>
            <person name="Watson M."/>
            <person name="Adriaenssens E.M."/>
            <person name="Foster-Nyarko E."/>
            <person name="Jarju S."/>
            <person name="Secka A."/>
            <person name="Antonio M."/>
            <person name="Oren A."/>
            <person name="Chaudhuri R.R."/>
            <person name="La Ragione R."/>
            <person name="Hildebrand F."/>
            <person name="Pallen M.J."/>
        </authorList>
    </citation>
    <scope>NUCLEOTIDE SEQUENCE</scope>
    <source>
        <strain evidence="3">G3-3990</strain>
    </source>
</reference>
<dbReference type="PROSITE" id="PS50974">
    <property type="entry name" value="ADOMET_ACTIVATION"/>
    <property type="match status" value="1"/>
</dbReference>
<dbReference type="Gene3D" id="3.10.196.10">
    <property type="entry name" value="Vitamin B12-dependent methionine synthase, activation domain"/>
    <property type="match status" value="1"/>
</dbReference>
<sequence length="284" mass="32191">MSKKIVNIQLQQVIPFINWTFFFNAWRLSGNYKGIDTLCNCPACREKWLAAFYGQERLKAEEALHLYNDAKDLLTTWIAQQAITLQAEYIFLKAHSDGSVIHAQDENGNTILIPTLRQQTPREDGFCWALADFVSPKEDKIGLFALTVHGIEQLANEANSKNDAYTAILIQTLGTRLAEATSEYLHSSLLKGQGIRPAFGYPSLPDLSLLFDIDKYLHFSDIGLSLTEHAAMIPLSSICGIYILHPQARYFLVSAISRQQFDWYASQRDFPKEQLPKFLNVDII</sequence>
<proteinExistence type="predicted"/>
<accession>A0A9D9HTP5</accession>
<feature type="domain" description="AdoMet activation" evidence="2">
    <location>
        <begin position="1"/>
        <end position="284"/>
    </location>
</feature>
<evidence type="ECO:0000256" key="1">
    <source>
        <dbReference type="PROSITE-ProRule" id="PRU00346"/>
    </source>
</evidence>
<reference evidence="3" key="1">
    <citation type="submission" date="2020-10" db="EMBL/GenBank/DDBJ databases">
        <authorList>
            <person name="Gilroy R."/>
        </authorList>
    </citation>
    <scope>NUCLEOTIDE SEQUENCE</scope>
    <source>
        <strain evidence="3">G3-3990</strain>
    </source>
</reference>
<keyword evidence="1" id="KW-0489">Methyltransferase</keyword>
<protein>
    <recommendedName>
        <fullName evidence="2">AdoMet activation domain-containing protein</fullName>
    </recommendedName>
</protein>
<dbReference type="AlphaFoldDB" id="A0A9D9HTP5"/>
<evidence type="ECO:0000259" key="2">
    <source>
        <dbReference type="PROSITE" id="PS50974"/>
    </source>
</evidence>
<dbReference type="InterPro" id="IPR037010">
    <property type="entry name" value="VitB12-dep_Met_synth_activ_sf"/>
</dbReference>
<evidence type="ECO:0000313" key="3">
    <source>
        <dbReference type="EMBL" id="MBO8459686.1"/>
    </source>
</evidence>